<reference evidence="8 9" key="1">
    <citation type="submission" date="2006-03" db="EMBL/GenBank/DDBJ databases">
        <authorList>
            <person name="Giovannoni S.J."/>
            <person name="Cho J.-C."/>
            <person name="Ferriera S."/>
            <person name="Johnson J."/>
            <person name="Kravitz S."/>
            <person name="Halpern A."/>
            <person name="Remington K."/>
            <person name="Beeson K."/>
            <person name="Tran B."/>
            <person name="Rogers Y.-H."/>
            <person name="Friedman R."/>
            <person name="Venter J.C."/>
        </authorList>
    </citation>
    <scope>NUCLEOTIDE SEQUENCE [LARGE SCALE GENOMIC DNA]</scope>
    <source>
        <strain evidence="8 9">HTCC2207</strain>
    </source>
</reference>
<dbReference type="Gene3D" id="3.90.79.10">
    <property type="entry name" value="Nucleoside Triphosphate Pyrophosphohydrolase"/>
    <property type="match status" value="1"/>
</dbReference>
<evidence type="ECO:0000256" key="5">
    <source>
        <dbReference type="ARBA" id="ARBA00022842"/>
    </source>
</evidence>
<dbReference type="GO" id="GO:0010945">
    <property type="term" value="F:coenzyme A diphosphatase activity"/>
    <property type="evidence" value="ECO:0007669"/>
    <property type="project" value="InterPro"/>
</dbReference>
<name>Q1YSW1_9GAMM</name>
<evidence type="ECO:0000256" key="6">
    <source>
        <dbReference type="ARBA" id="ARBA00023211"/>
    </source>
</evidence>
<dbReference type="PANTHER" id="PTHR12992:SF11">
    <property type="entry name" value="MITOCHONDRIAL COENZYME A DIPHOSPHATASE NUDT8"/>
    <property type="match status" value="1"/>
</dbReference>
<dbReference type="PANTHER" id="PTHR12992">
    <property type="entry name" value="NUDIX HYDROLASE"/>
    <property type="match status" value="1"/>
</dbReference>
<evidence type="ECO:0000256" key="4">
    <source>
        <dbReference type="ARBA" id="ARBA00022801"/>
    </source>
</evidence>
<dbReference type="Pfam" id="PF00293">
    <property type="entry name" value="NUDIX"/>
    <property type="match status" value="1"/>
</dbReference>
<dbReference type="InterPro" id="IPR045121">
    <property type="entry name" value="CoAse"/>
</dbReference>
<proteinExistence type="predicted"/>
<dbReference type="EMBL" id="AAPI01000003">
    <property type="protein sequence ID" value="EAS47095.1"/>
    <property type="molecule type" value="Genomic_DNA"/>
</dbReference>
<evidence type="ECO:0000313" key="9">
    <source>
        <dbReference type="Proteomes" id="UP000005555"/>
    </source>
</evidence>
<keyword evidence="9" id="KW-1185">Reference proteome</keyword>
<dbReference type="PROSITE" id="PS51462">
    <property type="entry name" value="NUDIX"/>
    <property type="match status" value="1"/>
</dbReference>
<dbReference type="SUPFAM" id="SSF55811">
    <property type="entry name" value="Nudix"/>
    <property type="match status" value="1"/>
</dbReference>
<comment type="caution">
    <text evidence="8">The sequence shown here is derived from an EMBL/GenBank/DDBJ whole genome shotgun (WGS) entry which is preliminary data.</text>
</comment>
<keyword evidence="3" id="KW-0479">Metal-binding</keyword>
<dbReference type="CDD" id="cd03426">
    <property type="entry name" value="NUDIX_CoAse_Nudt7"/>
    <property type="match status" value="1"/>
</dbReference>
<feature type="domain" description="Nudix hydrolase" evidence="7">
    <location>
        <begin position="25"/>
        <end position="160"/>
    </location>
</feature>
<comment type="cofactor">
    <cofactor evidence="1">
        <name>Mn(2+)</name>
        <dbReference type="ChEBI" id="CHEBI:29035"/>
    </cofactor>
</comment>
<comment type="cofactor">
    <cofactor evidence="2">
        <name>Mg(2+)</name>
        <dbReference type="ChEBI" id="CHEBI:18420"/>
    </cofactor>
</comment>
<evidence type="ECO:0000259" key="7">
    <source>
        <dbReference type="PROSITE" id="PS51462"/>
    </source>
</evidence>
<evidence type="ECO:0000313" key="8">
    <source>
        <dbReference type="EMBL" id="EAS47095.1"/>
    </source>
</evidence>
<dbReference type="HOGENOM" id="CLU_040940_5_1_6"/>
<keyword evidence="4" id="KW-0378">Hydrolase</keyword>
<accession>Q1YSW1</accession>
<dbReference type="AlphaFoldDB" id="Q1YSW1"/>
<dbReference type="InterPro" id="IPR000086">
    <property type="entry name" value="NUDIX_hydrolase_dom"/>
</dbReference>
<dbReference type="Proteomes" id="UP000005555">
    <property type="component" value="Unassembled WGS sequence"/>
</dbReference>
<evidence type="ECO:0000256" key="1">
    <source>
        <dbReference type="ARBA" id="ARBA00001936"/>
    </source>
</evidence>
<evidence type="ECO:0000256" key="2">
    <source>
        <dbReference type="ARBA" id="ARBA00001946"/>
    </source>
</evidence>
<keyword evidence="6" id="KW-0464">Manganese</keyword>
<organism evidence="8 9">
    <name type="scientific">gamma proteobacterium HTCC2207</name>
    <dbReference type="NCBI Taxonomy" id="314287"/>
    <lineage>
        <taxon>Bacteria</taxon>
        <taxon>Pseudomonadati</taxon>
        <taxon>Pseudomonadota</taxon>
        <taxon>Gammaproteobacteria</taxon>
        <taxon>Cellvibrionales</taxon>
        <taxon>Porticoccaceae</taxon>
        <taxon>SAR92 clade</taxon>
    </lineage>
</organism>
<dbReference type="eggNOG" id="COG0494">
    <property type="taxonomic scope" value="Bacteria"/>
</dbReference>
<dbReference type="GO" id="GO:0046872">
    <property type="term" value="F:metal ion binding"/>
    <property type="evidence" value="ECO:0007669"/>
    <property type="project" value="UniProtKB-KW"/>
</dbReference>
<protein>
    <submittedName>
        <fullName evidence="8">MutT/nudix family protein</fullName>
    </submittedName>
</protein>
<sequence length="216" mass="24294">MLETIINSLKNFPLQRHQPSPQERGLTAAVLVALHGDNSDPQVILTQRALHLNNHAGEVAFPGGMWDKTDSDLLHTALREADEEIGLAPSLVQPIATLPVSTPRRRNLNVTPFVGLVDGPLDLVADPGEIGALFDAPLRLFMNVEDYDYFEMKTEYGALTFPFLPYKGYKIWGFTLKVLTDMLNTTVDANIHLEYPSDERIEELRQMTELQKRVQQ</sequence>
<keyword evidence="5" id="KW-0460">Magnesium</keyword>
<dbReference type="STRING" id="314287.GB2207_10778"/>
<dbReference type="InterPro" id="IPR015797">
    <property type="entry name" value="NUDIX_hydrolase-like_dom_sf"/>
</dbReference>
<gene>
    <name evidence="8" type="ORF">GB2207_10778</name>
</gene>
<evidence type="ECO:0000256" key="3">
    <source>
        <dbReference type="ARBA" id="ARBA00022723"/>
    </source>
</evidence>